<dbReference type="CDD" id="cd06260">
    <property type="entry name" value="DUF820-like"/>
    <property type="match status" value="1"/>
</dbReference>
<protein>
    <recommendedName>
        <fullName evidence="1">Putative restriction endonuclease domain-containing protein</fullName>
    </recommendedName>
</protein>
<keyword evidence="3" id="KW-1185">Reference proteome</keyword>
<dbReference type="RefSeq" id="WP_006591666.1">
    <property type="nucleotide sequence ID" value="NZ_BAHD01000016.1"/>
</dbReference>
<comment type="caution">
    <text evidence="2">The sequence shown here is derived from an EMBL/GenBank/DDBJ whole genome shotgun (WGS) entry which is preliminary data.</text>
</comment>
<evidence type="ECO:0000313" key="2">
    <source>
        <dbReference type="EMBL" id="GAB95134.1"/>
    </source>
</evidence>
<dbReference type="InterPro" id="IPR012296">
    <property type="entry name" value="Nuclease_put_TT1808"/>
</dbReference>
<dbReference type="Proteomes" id="UP000008366">
    <property type="component" value="Unassembled WGS sequence"/>
</dbReference>
<dbReference type="PANTHER" id="PTHR35400:SF3">
    <property type="entry name" value="SLL1072 PROTEIN"/>
    <property type="match status" value="1"/>
</dbReference>
<dbReference type="InterPro" id="IPR011335">
    <property type="entry name" value="Restrct_endonuc-II-like"/>
</dbReference>
<dbReference type="EMBL" id="BAHD01000016">
    <property type="protein sequence ID" value="GAB95134.1"/>
    <property type="molecule type" value="Genomic_DNA"/>
</dbReference>
<reference evidence="2 3" key="1">
    <citation type="submission" date="2012-08" db="EMBL/GenBank/DDBJ databases">
        <title>Whole genome shotgun sequence of Kineosphaera limosa NBRC 100340.</title>
        <authorList>
            <person name="Yoshida I."/>
            <person name="Isaki S."/>
            <person name="Hosoyama A."/>
            <person name="Tsuchikane K."/>
            <person name="Katsumata H."/>
            <person name="Ando Y."/>
            <person name="Ohji S."/>
            <person name="Hamada M."/>
            <person name="Tamura T."/>
            <person name="Yamazoe A."/>
            <person name="Yamazaki S."/>
            <person name="Fujita N."/>
        </authorList>
    </citation>
    <scope>NUCLEOTIDE SEQUENCE [LARGE SCALE GENOMIC DNA]</scope>
    <source>
        <strain evidence="2 3">NBRC 100340</strain>
    </source>
</reference>
<accession>K6X8I3</accession>
<dbReference type="SUPFAM" id="SSF52980">
    <property type="entry name" value="Restriction endonuclease-like"/>
    <property type="match status" value="1"/>
</dbReference>
<feature type="domain" description="Putative restriction endonuclease" evidence="1">
    <location>
        <begin position="72"/>
        <end position="209"/>
    </location>
</feature>
<evidence type="ECO:0000313" key="3">
    <source>
        <dbReference type="Proteomes" id="UP000008366"/>
    </source>
</evidence>
<name>K6X8I3_9MICO</name>
<dbReference type="Gene3D" id="3.90.1570.10">
    <property type="entry name" value="tt1808, chain A"/>
    <property type="match status" value="1"/>
</dbReference>
<dbReference type="PANTHER" id="PTHR35400">
    <property type="entry name" value="SLR1083 PROTEIN"/>
    <property type="match status" value="1"/>
</dbReference>
<proteinExistence type="predicted"/>
<dbReference type="AlphaFoldDB" id="K6X8I3"/>
<evidence type="ECO:0000259" key="1">
    <source>
        <dbReference type="Pfam" id="PF05685"/>
    </source>
</evidence>
<gene>
    <name evidence="2" type="ORF">KILIM_016_00740</name>
</gene>
<organism evidence="2 3">
    <name type="scientific">Kineosphaera limosa NBRC 100340</name>
    <dbReference type="NCBI Taxonomy" id="1184609"/>
    <lineage>
        <taxon>Bacteria</taxon>
        <taxon>Bacillati</taxon>
        <taxon>Actinomycetota</taxon>
        <taxon>Actinomycetes</taxon>
        <taxon>Micrococcales</taxon>
        <taxon>Dermatophilaceae</taxon>
        <taxon>Kineosphaera</taxon>
    </lineage>
</organism>
<dbReference type="InterPro" id="IPR008538">
    <property type="entry name" value="Uma2"/>
</dbReference>
<dbReference type="Pfam" id="PF05685">
    <property type="entry name" value="Uma2"/>
    <property type="match status" value="1"/>
</dbReference>
<dbReference type="eggNOG" id="COG4636">
    <property type="taxonomic scope" value="Bacteria"/>
</dbReference>
<dbReference type="STRING" id="1184609.KILIM_016_00740"/>
<sequence length="232" mass="24993">MTTVSVTEANSRGLSALLRDSIEGDVIVERHGRPVGAVISTDRHAQLSGGTAGRMQIPVPAFDALSEAAEKAGDHRRYELIQGDLSVSPSPNRHHQRAVGCLSDALQQVVRSYGWRAQPGSELRGPESVVCPDAMLVPDDGSDTPPTLVIEVTSTNRATDLGPKRHAYAAMGISMYWVLDRERRALLVFTLDEQTSTYPESQVFDEHVVAVVSVPVGEQLVEVSVDVADVLG</sequence>